<keyword evidence="8" id="KW-0547">Nucleotide-binding</keyword>
<keyword evidence="19" id="KW-1185">Reference proteome</keyword>
<dbReference type="Gene3D" id="3.30.565.10">
    <property type="entry name" value="Histidine kinase-like ATPase, C-terminal domain"/>
    <property type="match status" value="1"/>
</dbReference>
<evidence type="ECO:0000256" key="11">
    <source>
        <dbReference type="ARBA" id="ARBA00022989"/>
    </source>
</evidence>
<dbReference type="InterPro" id="IPR050398">
    <property type="entry name" value="HssS/ArlS-like"/>
</dbReference>
<keyword evidence="11 15" id="KW-1133">Transmembrane helix</keyword>
<keyword evidence="14" id="KW-0175">Coiled coil</keyword>
<dbReference type="STRING" id="1469647.BC351_35710"/>
<dbReference type="GO" id="GO:0005524">
    <property type="term" value="F:ATP binding"/>
    <property type="evidence" value="ECO:0007669"/>
    <property type="project" value="UniProtKB-KW"/>
</dbReference>
<dbReference type="Pfam" id="PF02518">
    <property type="entry name" value="HATPase_c"/>
    <property type="match status" value="1"/>
</dbReference>
<evidence type="ECO:0000256" key="9">
    <source>
        <dbReference type="ARBA" id="ARBA00022777"/>
    </source>
</evidence>
<dbReference type="Gene3D" id="6.10.340.10">
    <property type="match status" value="1"/>
</dbReference>
<dbReference type="EMBL" id="MBTG01000033">
    <property type="protein sequence ID" value="OPH50662.1"/>
    <property type="molecule type" value="Genomic_DNA"/>
</dbReference>
<name>A0A1V4HDH0_9BACL</name>
<gene>
    <name evidence="18" type="ORF">BC351_35710</name>
</gene>
<dbReference type="CDD" id="cd06225">
    <property type="entry name" value="HAMP"/>
    <property type="match status" value="1"/>
</dbReference>
<keyword evidence="10" id="KW-0067">ATP-binding</keyword>
<dbReference type="SUPFAM" id="SSF158472">
    <property type="entry name" value="HAMP domain-like"/>
    <property type="match status" value="1"/>
</dbReference>
<evidence type="ECO:0000256" key="2">
    <source>
        <dbReference type="ARBA" id="ARBA00004651"/>
    </source>
</evidence>
<evidence type="ECO:0000256" key="5">
    <source>
        <dbReference type="ARBA" id="ARBA00022553"/>
    </source>
</evidence>
<dbReference type="InterPro" id="IPR003661">
    <property type="entry name" value="HisK_dim/P_dom"/>
</dbReference>
<evidence type="ECO:0000313" key="18">
    <source>
        <dbReference type="EMBL" id="OPH50662.1"/>
    </source>
</evidence>
<sequence length="463" mass="52615">MTKLNKKLIARISLVFILVSLFSYGVNTFFLPQYLLYQKKHELAAITEQILKMDTSQVLQDAQGIEEKYGVTIVYASSAENIDHLNQIISDKLSKKGITLSKFWITEESMVKLNENNMVRKIYNQEKLKSSFLVTFMKKDAYLLVVGESISHSTDTLAIVNQFNVYLYIGGLLLLILLSGLFTKQIVRPLTQIQEAAEGISKLSFTKVHIQTGDEIESLALSINQMSEKLEQAHQALEHKNQNLRDFIANISHELKTPLALIKAYTSGIKDGLDDGTYLDVIGQQTDDISGLVSKLLELSKLQTDHYQMNSFDFQALLHKIREKHRISVQQQHIEILLNDGLLADSWVFADEQKIEMVLNNLISNAIKYTTNGNIRMVMGNREGQLYFSIANGVELVEPMKWDQVWEPFYVMESSRSKQLSGTGLGLSIVRTILQKHGSQFGLNIQNGEIEFYFTLPIHTKEQ</sequence>
<dbReference type="SUPFAM" id="SSF47384">
    <property type="entry name" value="Homodimeric domain of signal transducing histidine kinase"/>
    <property type="match status" value="1"/>
</dbReference>
<proteinExistence type="predicted"/>
<dbReference type="PRINTS" id="PR00344">
    <property type="entry name" value="BCTRLSENSOR"/>
</dbReference>
<evidence type="ECO:0000256" key="14">
    <source>
        <dbReference type="SAM" id="Coils"/>
    </source>
</evidence>
<keyword evidence="6" id="KW-0808">Transferase</keyword>
<dbReference type="InterPro" id="IPR003594">
    <property type="entry name" value="HATPase_dom"/>
</dbReference>
<dbReference type="OrthoDB" id="9762826at2"/>
<dbReference type="RefSeq" id="WP_079417326.1">
    <property type="nucleotide sequence ID" value="NZ_MBTG01000033.1"/>
</dbReference>
<keyword evidence="12" id="KW-0902">Two-component regulatory system</keyword>
<comment type="subcellular location">
    <subcellularLocation>
        <location evidence="2">Cell membrane</location>
        <topology evidence="2">Multi-pass membrane protein</topology>
    </subcellularLocation>
</comment>
<organism evidence="18 19">
    <name type="scientific">Paenibacillus ferrarius</name>
    <dbReference type="NCBI Taxonomy" id="1469647"/>
    <lineage>
        <taxon>Bacteria</taxon>
        <taxon>Bacillati</taxon>
        <taxon>Bacillota</taxon>
        <taxon>Bacilli</taxon>
        <taxon>Bacillales</taxon>
        <taxon>Paenibacillaceae</taxon>
        <taxon>Paenibacillus</taxon>
    </lineage>
</organism>
<evidence type="ECO:0000256" key="13">
    <source>
        <dbReference type="ARBA" id="ARBA00023136"/>
    </source>
</evidence>
<feature type="coiled-coil region" evidence="14">
    <location>
        <begin position="216"/>
        <end position="250"/>
    </location>
</feature>
<keyword evidence="13 15" id="KW-0472">Membrane</keyword>
<evidence type="ECO:0000256" key="10">
    <source>
        <dbReference type="ARBA" id="ARBA00022840"/>
    </source>
</evidence>
<keyword evidence="4" id="KW-1003">Cell membrane</keyword>
<accession>A0A1V4HDH0</accession>
<feature type="transmembrane region" description="Helical" evidence="15">
    <location>
        <begin position="165"/>
        <end position="183"/>
    </location>
</feature>
<evidence type="ECO:0000256" key="7">
    <source>
        <dbReference type="ARBA" id="ARBA00022692"/>
    </source>
</evidence>
<dbReference type="InterPro" id="IPR003660">
    <property type="entry name" value="HAMP_dom"/>
</dbReference>
<keyword evidence="7 15" id="KW-0812">Transmembrane</keyword>
<feature type="domain" description="HAMP" evidence="17">
    <location>
        <begin position="184"/>
        <end position="235"/>
    </location>
</feature>
<keyword evidence="9 18" id="KW-0418">Kinase</keyword>
<comment type="catalytic activity">
    <reaction evidence="1">
        <text>ATP + protein L-histidine = ADP + protein N-phospho-L-histidine.</text>
        <dbReference type="EC" id="2.7.13.3"/>
    </reaction>
</comment>
<evidence type="ECO:0000256" key="15">
    <source>
        <dbReference type="SAM" id="Phobius"/>
    </source>
</evidence>
<dbReference type="PANTHER" id="PTHR45528:SF1">
    <property type="entry name" value="SENSOR HISTIDINE KINASE CPXA"/>
    <property type="match status" value="1"/>
</dbReference>
<dbReference type="Pfam" id="PF00512">
    <property type="entry name" value="HisKA"/>
    <property type="match status" value="1"/>
</dbReference>
<dbReference type="Gene3D" id="1.10.287.130">
    <property type="match status" value="1"/>
</dbReference>
<evidence type="ECO:0000256" key="12">
    <source>
        <dbReference type="ARBA" id="ARBA00023012"/>
    </source>
</evidence>
<evidence type="ECO:0000256" key="3">
    <source>
        <dbReference type="ARBA" id="ARBA00012438"/>
    </source>
</evidence>
<evidence type="ECO:0000259" key="16">
    <source>
        <dbReference type="PROSITE" id="PS50109"/>
    </source>
</evidence>
<keyword evidence="5" id="KW-0597">Phosphoprotein</keyword>
<feature type="transmembrane region" description="Helical" evidence="15">
    <location>
        <begin position="12"/>
        <end position="31"/>
    </location>
</feature>
<dbReference type="InterPro" id="IPR036890">
    <property type="entry name" value="HATPase_C_sf"/>
</dbReference>
<evidence type="ECO:0000259" key="17">
    <source>
        <dbReference type="PROSITE" id="PS50885"/>
    </source>
</evidence>
<comment type="caution">
    <text evidence="18">The sequence shown here is derived from an EMBL/GenBank/DDBJ whole genome shotgun (WGS) entry which is preliminary data.</text>
</comment>
<evidence type="ECO:0000256" key="6">
    <source>
        <dbReference type="ARBA" id="ARBA00022679"/>
    </source>
</evidence>
<dbReference type="Pfam" id="PF00672">
    <property type="entry name" value="HAMP"/>
    <property type="match status" value="1"/>
</dbReference>
<dbReference type="InterPro" id="IPR036097">
    <property type="entry name" value="HisK_dim/P_sf"/>
</dbReference>
<dbReference type="PANTHER" id="PTHR45528">
    <property type="entry name" value="SENSOR HISTIDINE KINASE CPXA"/>
    <property type="match status" value="1"/>
</dbReference>
<dbReference type="CDD" id="cd00075">
    <property type="entry name" value="HATPase"/>
    <property type="match status" value="1"/>
</dbReference>
<dbReference type="CDD" id="cd00082">
    <property type="entry name" value="HisKA"/>
    <property type="match status" value="1"/>
</dbReference>
<dbReference type="PROSITE" id="PS50885">
    <property type="entry name" value="HAMP"/>
    <property type="match status" value="1"/>
</dbReference>
<reference evidence="19" key="1">
    <citation type="submission" date="2016-07" db="EMBL/GenBank/DDBJ databases">
        <authorList>
            <person name="Florea S."/>
            <person name="Webb J.S."/>
            <person name="Jaromczyk J."/>
            <person name="Schardl C.L."/>
        </authorList>
    </citation>
    <scope>NUCLEOTIDE SEQUENCE [LARGE SCALE GENOMIC DNA]</scope>
    <source>
        <strain evidence="19">CY1</strain>
    </source>
</reference>
<dbReference type="GO" id="GO:0005886">
    <property type="term" value="C:plasma membrane"/>
    <property type="evidence" value="ECO:0007669"/>
    <property type="project" value="UniProtKB-SubCell"/>
</dbReference>
<dbReference type="EC" id="2.7.13.3" evidence="3"/>
<dbReference type="SMART" id="SM00388">
    <property type="entry name" value="HisKA"/>
    <property type="match status" value="1"/>
</dbReference>
<protein>
    <recommendedName>
        <fullName evidence="3">histidine kinase</fullName>
        <ecNumber evidence="3">2.7.13.3</ecNumber>
    </recommendedName>
</protein>
<evidence type="ECO:0000313" key="19">
    <source>
        <dbReference type="Proteomes" id="UP000190626"/>
    </source>
</evidence>
<dbReference type="PROSITE" id="PS50109">
    <property type="entry name" value="HIS_KIN"/>
    <property type="match status" value="1"/>
</dbReference>
<dbReference type="InterPro" id="IPR005467">
    <property type="entry name" value="His_kinase_dom"/>
</dbReference>
<evidence type="ECO:0000256" key="1">
    <source>
        <dbReference type="ARBA" id="ARBA00000085"/>
    </source>
</evidence>
<feature type="domain" description="Histidine kinase" evidence="16">
    <location>
        <begin position="250"/>
        <end position="460"/>
    </location>
</feature>
<dbReference type="AlphaFoldDB" id="A0A1V4HDH0"/>
<dbReference type="SUPFAM" id="SSF55874">
    <property type="entry name" value="ATPase domain of HSP90 chaperone/DNA topoisomerase II/histidine kinase"/>
    <property type="match status" value="1"/>
</dbReference>
<dbReference type="Proteomes" id="UP000190626">
    <property type="component" value="Unassembled WGS sequence"/>
</dbReference>
<dbReference type="SMART" id="SM00304">
    <property type="entry name" value="HAMP"/>
    <property type="match status" value="1"/>
</dbReference>
<evidence type="ECO:0000256" key="4">
    <source>
        <dbReference type="ARBA" id="ARBA00022475"/>
    </source>
</evidence>
<dbReference type="GO" id="GO:0000155">
    <property type="term" value="F:phosphorelay sensor kinase activity"/>
    <property type="evidence" value="ECO:0007669"/>
    <property type="project" value="InterPro"/>
</dbReference>
<dbReference type="InterPro" id="IPR004358">
    <property type="entry name" value="Sig_transdc_His_kin-like_C"/>
</dbReference>
<dbReference type="SMART" id="SM00387">
    <property type="entry name" value="HATPase_c"/>
    <property type="match status" value="1"/>
</dbReference>
<evidence type="ECO:0000256" key="8">
    <source>
        <dbReference type="ARBA" id="ARBA00022741"/>
    </source>
</evidence>